<dbReference type="HOGENOM" id="CLU_156344_0_0_2"/>
<dbReference type="EMBL" id="CP001014">
    <property type="protein sequence ID" value="ACB39589.1"/>
    <property type="molecule type" value="Genomic_DNA"/>
</dbReference>
<dbReference type="Proteomes" id="UP000001694">
    <property type="component" value="Chromosome"/>
</dbReference>
<dbReference type="RefSeq" id="WP_012350009.1">
    <property type="nucleotide sequence ID" value="NC_010525.1"/>
</dbReference>
<dbReference type="KEGG" id="tne:Tneu_0650"/>
<proteinExistence type="predicted"/>
<evidence type="ECO:0000313" key="2">
    <source>
        <dbReference type="Proteomes" id="UP000001694"/>
    </source>
</evidence>
<gene>
    <name evidence="1" type="ordered locus">Tneu_0650</name>
</gene>
<accession>B1YCS6</accession>
<name>B1YCS6_PYRNV</name>
<dbReference type="AlphaFoldDB" id="B1YCS6"/>
<dbReference type="GeneID" id="6165238"/>
<dbReference type="eggNOG" id="arCOG05518">
    <property type="taxonomic scope" value="Archaea"/>
</dbReference>
<protein>
    <submittedName>
        <fullName evidence="1">Uncharacterized protein</fullName>
    </submittedName>
</protein>
<evidence type="ECO:0000313" key="1">
    <source>
        <dbReference type="EMBL" id="ACB39589.1"/>
    </source>
</evidence>
<reference evidence="1" key="1">
    <citation type="submission" date="2008-03" db="EMBL/GenBank/DDBJ databases">
        <title>Complete sequence of Thermoproteus neutrophilus V24Sta.</title>
        <authorList>
            <consortium name="US DOE Joint Genome Institute"/>
            <person name="Copeland A."/>
            <person name="Lucas S."/>
            <person name="Lapidus A."/>
            <person name="Glavina del Rio T."/>
            <person name="Dalin E."/>
            <person name="Tice H."/>
            <person name="Bruce D."/>
            <person name="Goodwin L."/>
            <person name="Pitluck S."/>
            <person name="Sims D."/>
            <person name="Brettin T."/>
            <person name="Detter J.C."/>
            <person name="Han C."/>
            <person name="Kuske C.R."/>
            <person name="Schmutz J."/>
            <person name="Larimer F."/>
            <person name="Land M."/>
            <person name="Hauser L."/>
            <person name="Kyrpides N."/>
            <person name="Mikhailova N."/>
            <person name="Biddle J.F."/>
            <person name="Zhang Z."/>
            <person name="Fitz-Gibbon S.T."/>
            <person name="Lowe T.M."/>
            <person name="Saltikov C."/>
            <person name="House C.H."/>
            <person name="Richardson P."/>
        </authorList>
    </citation>
    <scope>NUCLEOTIDE SEQUENCE [LARGE SCALE GENOMIC DNA]</scope>
    <source>
        <strain evidence="1">V24Sta</strain>
    </source>
</reference>
<organism evidence="1 2">
    <name type="scientific">Pyrobaculum neutrophilum (strain DSM 2338 / JCM 9278 / NBRC 100436 / V24Sta)</name>
    <name type="common">Thermoproteus neutrophilus</name>
    <dbReference type="NCBI Taxonomy" id="444157"/>
    <lineage>
        <taxon>Archaea</taxon>
        <taxon>Thermoproteota</taxon>
        <taxon>Thermoprotei</taxon>
        <taxon>Thermoproteales</taxon>
        <taxon>Thermoproteaceae</taxon>
        <taxon>Pyrobaculum</taxon>
    </lineage>
</organism>
<dbReference type="OrthoDB" id="28192at2157"/>
<keyword evidence="2" id="KW-1185">Reference proteome</keyword>
<sequence>MEYIALTRGPARGLYYIAAGAPRCGQIRVRLAELPTDAEPPFKARPMKYGVVVEKTDLESYLLQHIDQLIEGEIRGGVLDGVVCNRRVAIRVLDPTISGPVLAAIPVTRIGRFPPKAALTLLAYKLQLV</sequence>